<dbReference type="PANTHER" id="PTHR30543:SF21">
    <property type="entry name" value="NAD(P)H-DEPENDENT FMN REDUCTASE LOT6"/>
    <property type="match status" value="1"/>
</dbReference>
<feature type="domain" description="NADPH-dependent FMN reductase-like" evidence="2">
    <location>
        <begin position="25"/>
        <end position="162"/>
    </location>
</feature>
<gene>
    <name evidence="3" type="ORF">SAMN04515668_2841</name>
</gene>
<protein>
    <submittedName>
        <fullName evidence="3">NAD(P)H-dependent FMN reductase</fullName>
    </submittedName>
</protein>
<dbReference type="Pfam" id="PF03358">
    <property type="entry name" value="FMN_red"/>
    <property type="match status" value="1"/>
</dbReference>
<dbReference type="GO" id="GO:0005829">
    <property type="term" value="C:cytosol"/>
    <property type="evidence" value="ECO:0007669"/>
    <property type="project" value="TreeGrafter"/>
</dbReference>
<dbReference type="GO" id="GO:0010181">
    <property type="term" value="F:FMN binding"/>
    <property type="evidence" value="ECO:0007669"/>
    <property type="project" value="TreeGrafter"/>
</dbReference>
<feature type="transmembrane region" description="Helical" evidence="1">
    <location>
        <begin position="6"/>
        <end position="30"/>
    </location>
</feature>
<dbReference type="InterPro" id="IPR029039">
    <property type="entry name" value="Flavoprotein-like_sf"/>
</dbReference>
<keyword evidence="1" id="KW-0472">Membrane</keyword>
<organism evidence="3 4">
    <name type="scientific">Hymenobacter arizonensis</name>
    <name type="common">Siccationidurans arizonensis</name>
    <dbReference type="NCBI Taxonomy" id="1227077"/>
    <lineage>
        <taxon>Bacteria</taxon>
        <taxon>Pseudomonadati</taxon>
        <taxon>Bacteroidota</taxon>
        <taxon>Cytophagia</taxon>
        <taxon>Cytophagales</taxon>
        <taxon>Hymenobacteraceae</taxon>
        <taxon>Hymenobacter</taxon>
    </lineage>
</organism>
<accession>A0A1I5Z967</accession>
<dbReference type="InterPro" id="IPR005025">
    <property type="entry name" value="FMN_Rdtase-like_dom"/>
</dbReference>
<dbReference type="InterPro" id="IPR050712">
    <property type="entry name" value="NAD(P)H-dep_reductase"/>
</dbReference>
<dbReference type="STRING" id="1227077.SAMN04515668_2841"/>
<proteinExistence type="predicted"/>
<sequence>MGSENLAFYFLLSPCIVISAPLVLITLLVGTNRPNSRARRIATYYSALLSELGTESQILDLAELPADFITSALYNNVGTNPQFNRLADMLNASNKVVIITPEYNASFPGVLKAFIDGLPYPGGIRGKKAALIGLSNGGQGGLLAMTHLTDILMYLGSAVLPQRVRLPFIGKDLNPDDGLNHDLSRQLLREQAEALLAF</sequence>
<evidence type="ECO:0000259" key="2">
    <source>
        <dbReference type="Pfam" id="PF03358"/>
    </source>
</evidence>
<dbReference type="EMBL" id="FOXS01000003">
    <property type="protein sequence ID" value="SFQ53012.1"/>
    <property type="molecule type" value="Genomic_DNA"/>
</dbReference>
<dbReference type="PANTHER" id="PTHR30543">
    <property type="entry name" value="CHROMATE REDUCTASE"/>
    <property type="match status" value="1"/>
</dbReference>
<evidence type="ECO:0000313" key="3">
    <source>
        <dbReference type="EMBL" id="SFQ53012.1"/>
    </source>
</evidence>
<keyword evidence="1" id="KW-1133">Transmembrane helix</keyword>
<keyword evidence="1" id="KW-0812">Transmembrane</keyword>
<dbReference type="Proteomes" id="UP000199029">
    <property type="component" value="Unassembled WGS sequence"/>
</dbReference>
<keyword evidence="4" id="KW-1185">Reference proteome</keyword>
<name>A0A1I5Z967_HYMAR</name>
<evidence type="ECO:0000313" key="4">
    <source>
        <dbReference type="Proteomes" id="UP000199029"/>
    </source>
</evidence>
<dbReference type="Gene3D" id="3.40.50.360">
    <property type="match status" value="1"/>
</dbReference>
<dbReference type="GO" id="GO:0016491">
    <property type="term" value="F:oxidoreductase activity"/>
    <property type="evidence" value="ECO:0007669"/>
    <property type="project" value="InterPro"/>
</dbReference>
<dbReference type="SUPFAM" id="SSF52218">
    <property type="entry name" value="Flavoproteins"/>
    <property type="match status" value="1"/>
</dbReference>
<dbReference type="AlphaFoldDB" id="A0A1I5Z967"/>
<evidence type="ECO:0000256" key="1">
    <source>
        <dbReference type="SAM" id="Phobius"/>
    </source>
</evidence>
<reference evidence="4" key="1">
    <citation type="submission" date="2016-10" db="EMBL/GenBank/DDBJ databases">
        <authorList>
            <person name="Varghese N."/>
            <person name="Submissions S."/>
        </authorList>
    </citation>
    <scope>NUCLEOTIDE SEQUENCE [LARGE SCALE GENOMIC DNA]</scope>
    <source>
        <strain evidence="4">OR362-8,ATCC BAA-1266,JCM 13504</strain>
    </source>
</reference>